<dbReference type="PANTHER" id="PTHR22683">
    <property type="entry name" value="SPORULATION PROTEIN RELATED"/>
    <property type="match status" value="1"/>
</dbReference>
<dbReference type="PROSITE" id="PS50901">
    <property type="entry name" value="FTSK"/>
    <property type="match status" value="1"/>
</dbReference>
<accession>A0ABW6K9Y2</accession>
<dbReference type="EMBL" id="JBIACK010000004">
    <property type="protein sequence ID" value="MFE8701005.1"/>
    <property type="molecule type" value="Genomic_DNA"/>
</dbReference>
<feature type="domain" description="FtsK" evidence="4">
    <location>
        <begin position="445"/>
        <end position="630"/>
    </location>
</feature>
<dbReference type="InterPro" id="IPR050206">
    <property type="entry name" value="FtsK/SpoIIIE/SftA"/>
</dbReference>
<keyword evidence="1 3" id="KW-0547">Nucleotide-binding</keyword>
<evidence type="ECO:0000256" key="3">
    <source>
        <dbReference type="PROSITE-ProRule" id="PRU00289"/>
    </source>
</evidence>
<name>A0ABW6K9Y2_9BACI</name>
<reference evidence="5 6" key="1">
    <citation type="submission" date="2024-08" db="EMBL/GenBank/DDBJ databases">
        <title>Two novel Cytobacillus novel species.</title>
        <authorList>
            <person name="Liu G."/>
        </authorList>
    </citation>
    <scope>NUCLEOTIDE SEQUENCE [LARGE SCALE GENOMIC DNA]</scope>
    <source>
        <strain evidence="5 6">FJAT-54145</strain>
    </source>
</reference>
<keyword evidence="6" id="KW-1185">Reference proteome</keyword>
<comment type="caution">
    <text evidence="5">The sequence shown here is derived from an EMBL/GenBank/DDBJ whole genome shotgun (WGS) entry which is preliminary data.</text>
</comment>
<evidence type="ECO:0000256" key="2">
    <source>
        <dbReference type="ARBA" id="ARBA00022840"/>
    </source>
</evidence>
<dbReference type="InterPro" id="IPR002543">
    <property type="entry name" value="FtsK_dom"/>
</dbReference>
<organism evidence="5 6">
    <name type="scientific">Cytobacillus spartinae</name>
    <dbReference type="NCBI Taxonomy" id="3299023"/>
    <lineage>
        <taxon>Bacteria</taxon>
        <taxon>Bacillati</taxon>
        <taxon>Bacillota</taxon>
        <taxon>Bacilli</taxon>
        <taxon>Bacillales</taxon>
        <taxon>Bacillaceae</taxon>
        <taxon>Cytobacillus</taxon>
    </lineage>
</organism>
<dbReference type="PANTHER" id="PTHR22683:SF1">
    <property type="entry name" value="TYPE VII SECRETION SYSTEM PROTEIN ESSC"/>
    <property type="match status" value="1"/>
</dbReference>
<keyword evidence="2 3" id="KW-0067">ATP-binding</keyword>
<dbReference type="RefSeq" id="WP_389360744.1">
    <property type="nucleotide sequence ID" value="NZ_JBIACK010000004.1"/>
</dbReference>
<dbReference type="CDD" id="cd01127">
    <property type="entry name" value="TrwB_TraG_TraD_VirD4"/>
    <property type="match status" value="1"/>
</dbReference>
<evidence type="ECO:0000313" key="5">
    <source>
        <dbReference type="EMBL" id="MFE8701005.1"/>
    </source>
</evidence>
<dbReference type="Gene3D" id="3.40.50.300">
    <property type="entry name" value="P-loop containing nucleotide triphosphate hydrolases"/>
    <property type="match status" value="1"/>
</dbReference>
<evidence type="ECO:0000256" key="1">
    <source>
        <dbReference type="ARBA" id="ARBA00022741"/>
    </source>
</evidence>
<evidence type="ECO:0000259" key="4">
    <source>
        <dbReference type="PROSITE" id="PS50901"/>
    </source>
</evidence>
<protein>
    <submittedName>
        <fullName evidence="5">FtsK/SpoIIIE domain-containing protein</fullName>
    </submittedName>
</protein>
<dbReference type="Pfam" id="PF01580">
    <property type="entry name" value="FtsK_SpoIIIE"/>
    <property type="match status" value="1"/>
</dbReference>
<sequence>MGNVNLHVWNFRKKREEKVQVFPDKGIFRIPDMGVIPFRPEESFILQQLEELEEGKRAAFNWRWKEEVDASWWQEGLESSPLSASELTWRVLPNETDVFHLLFEQPSLFVFSWTDGFWRRLQDLLQTKRGHHGVWIQLLLEKTPNSKWREVGDELYDRYEKGIDRPSLALGIKQIQDWLSEWGREDWKPHRKRLPHWEEKREGEGFKVSLRFLVTGGDDASRSALADTLYRAFRFGTKGNNWTLLAPPYGKDSQKELVQFARFPLLFGRYQWWGTHELLSFLNGFSLPVVTKQEIMEVKPQETRRETILKEFAVFPRGKERAKPILMDVWRDKWNTALDLLGVTKGETFSFHQVKQGPTISRFECELPKGFRVSTLTKALEDVKTALGLHDLHLEPGDKPNTFWLSVSNAERIPVMVRDVGDRKEFQAFQKEAILPFIIGAGVDGKPLFGDVTQEKHMLVVGATGSGKSMWLLQFILMMILFPPAAGVQLLLVDPKLVEFGVFRGFPNVKVVTDPSESLDTLPLLVDEMERRYQQMSKAGVRNIAQYNRKAKQPLPYIVTVIDEYSDLMMQDPEGVLEPTIVRITQKARGAGIHLVLATQRPEVKVVTGLIKSNIPTRIVFACSGRHDYATVLDHKPPFDLLGKGDGVIKREGQMGLTRFQGALIAETEEKTDSLIQSFKPSTSKPVSFDWLEPEEEDSFRVPETPLELLQVIIAQTGETRVSQVRKLMKMRMNDVQELMRELVEKGWLEEPKSRTSGYTLLLSEEERMAFLEPYSLSIRT</sequence>
<gene>
    <name evidence="5" type="ORF">ACFYKX_10285</name>
</gene>
<dbReference type="Proteomes" id="UP001601059">
    <property type="component" value="Unassembled WGS sequence"/>
</dbReference>
<dbReference type="SUPFAM" id="SSF52540">
    <property type="entry name" value="P-loop containing nucleoside triphosphate hydrolases"/>
    <property type="match status" value="1"/>
</dbReference>
<feature type="binding site" evidence="3">
    <location>
        <begin position="462"/>
        <end position="469"/>
    </location>
    <ligand>
        <name>ATP</name>
        <dbReference type="ChEBI" id="CHEBI:30616"/>
    </ligand>
</feature>
<evidence type="ECO:0000313" key="6">
    <source>
        <dbReference type="Proteomes" id="UP001601059"/>
    </source>
</evidence>
<proteinExistence type="predicted"/>
<dbReference type="InterPro" id="IPR027417">
    <property type="entry name" value="P-loop_NTPase"/>
</dbReference>